<feature type="region of interest" description="Disordered" evidence="5">
    <location>
        <begin position="394"/>
        <end position="414"/>
    </location>
</feature>
<comment type="function">
    <text evidence="3">May be involved in regulating transcriptional activation of cardiac genes during the aging process. May play a role in biosynthesis and/or processing of SLC2A4 in adipose cells.</text>
</comment>
<dbReference type="Pfam" id="PF09073">
    <property type="entry name" value="BUD22"/>
    <property type="match status" value="1"/>
</dbReference>
<protein>
    <recommendedName>
        <fullName evidence="1">Serum response factor-binding protein 1</fullName>
    </recommendedName>
    <alternativeName>
        <fullName evidence="4">SRF-dependent transcription regulation-associated protein</fullName>
    </alternativeName>
</protein>
<feature type="region of interest" description="Disordered" evidence="5">
    <location>
        <begin position="204"/>
        <end position="311"/>
    </location>
</feature>
<feature type="compositionally biased region" description="Acidic residues" evidence="5">
    <location>
        <begin position="250"/>
        <end position="267"/>
    </location>
</feature>
<dbReference type="PANTHER" id="PTHR23325">
    <property type="entry name" value="SERUM RESPONSE FACTOR-BINDING"/>
    <property type="match status" value="1"/>
</dbReference>
<dbReference type="GO" id="GO:0030490">
    <property type="term" value="P:maturation of SSU-rRNA"/>
    <property type="evidence" value="ECO:0007669"/>
    <property type="project" value="TreeGrafter"/>
</dbReference>
<evidence type="ECO:0000256" key="2">
    <source>
        <dbReference type="ARBA" id="ARBA00023054"/>
    </source>
</evidence>
<organism evidence="7 8">
    <name type="scientific">Geotrypetes seraphini</name>
    <name type="common">Gaboon caecilian</name>
    <name type="synonym">Caecilia seraphini</name>
    <dbReference type="NCBI Taxonomy" id="260995"/>
    <lineage>
        <taxon>Eukaryota</taxon>
        <taxon>Metazoa</taxon>
        <taxon>Chordata</taxon>
        <taxon>Craniata</taxon>
        <taxon>Vertebrata</taxon>
        <taxon>Euteleostomi</taxon>
        <taxon>Amphibia</taxon>
        <taxon>Gymnophiona</taxon>
        <taxon>Geotrypetes</taxon>
    </lineage>
</organism>
<sequence>MLYGMAPVVNLNTEVVKLRKDVKKVRVLIIRKLTRHIMKLKTKKGTEDAVLKNQRRAQRLLEEIHAMKRVKPDSVTKSALQDEINFEKVCKKPGSSIDDRAIARLATHPLLKKKIADLKAAVKAFKDARQRQSTVQQSGEPNSTKVSDQQDMAQNYSSDNQKERKPNDNKRAKMDAQRNIGMNKKMPNMDIQDQKFLEKEPTSIPNDMSAQATESQMPVQTEPEEKGPATQKQQKIALPSRLETWKETGSDSEDSDGEEREYFDDSTEERFFKQSSGPDDSDSNDDFFIGRVRQTKKKKANSNASSAQAKEDQILKSFASEEGKGDQILKSLANEVKNFGSQRMLREEPKQSKISGKAAKLESVFCSSLFESKQISTSKQRTVTVHLHKNRKTASLQQHKPQITKQQPSKGMVVKQECRREQPLHPSWEASRRRKEQLSQITVFQGKKITFADE</sequence>
<evidence type="ECO:0000256" key="4">
    <source>
        <dbReference type="ARBA" id="ARBA00033254"/>
    </source>
</evidence>
<feature type="compositionally biased region" description="Polar residues" evidence="5">
    <location>
        <begin position="204"/>
        <end position="219"/>
    </location>
</feature>
<evidence type="ECO:0000313" key="7">
    <source>
        <dbReference type="Proteomes" id="UP000515159"/>
    </source>
</evidence>
<evidence type="ECO:0000256" key="1">
    <source>
        <dbReference type="ARBA" id="ARBA00013459"/>
    </source>
</evidence>
<dbReference type="GO" id="GO:0030686">
    <property type="term" value="C:90S preribosome"/>
    <property type="evidence" value="ECO:0007669"/>
    <property type="project" value="TreeGrafter"/>
</dbReference>
<dbReference type="KEGG" id="gsh:117352548"/>
<dbReference type="InterPro" id="IPR015158">
    <property type="entry name" value="Bud22_dom"/>
</dbReference>
<dbReference type="GO" id="GO:0005634">
    <property type="term" value="C:nucleus"/>
    <property type="evidence" value="ECO:0007669"/>
    <property type="project" value="TreeGrafter"/>
</dbReference>
<gene>
    <name evidence="8" type="primary">SRFBP1</name>
</gene>
<keyword evidence="2" id="KW-0175">Coiled coil</keyword>
<dbReference type="FunCoup" id="A0A6P8P6P2">
    <property type="interactions" value="2959"/>
</dbReference>
<evidence type="ECO:0000256" key="5">
    <source>
        <dbReference type="SAM" id="MobiDB-lite"/>
    </source>
</evidence>
<feature type="compositionally biased region" description="Polar residues" evidence="5">
    <location>
        <begin position="131"/>
        <end position="159"/>
    </location>
</feature>
<evidence type="ECO:0000256" key="3">
    <source>
        <dbReference type="ARBA" id="ARBA00025646"/>
    </source>
</evidence>
<feature type="compositionally biased region" description="Basic and acidic residues" evidence="5">
    <location>
        <begin position="160"/>
        <end position="176"/>
    </location>
</feature>
<dbReference type="CTD" id="153443"/>
<dbReference type="RefSeq" id="XP_033784917.1">
    <property type="nucleotide sequence ID" value="XM_033929026.1"/>
</dbReference>
<dbReference type="OrthoDB" id="3364872at2759"/>
<evidence type="ECO:0000259" key="6">
    <source>
        <dbReference type="Pfam" id="PF09073"/>
    </source>
</evidence>
<reference evidence="8" key="1">
    <citation type="submission" date="2025-08" db="UniProtKB">
        <authorList>
            <consortium name="RefSeq"/>
        </authorList>
    </citation>
    <scope>IDENTIFICATION</scope>
</reference>
<dbReference type="Proteomes" id="UP000515159">
    <property type="component" value="Chromosome 1"/>
</dbReference>
<feature type="compositionally biased region" description="Polar residues" evidence="5">
    <location>
        <begin position="394"/>
        <end position="409"/>
    </location>
</feature>
<dbReference type="PANTHER" id="PTHR23325:SF1">
    <property type="entry name" value="SERUM RESPONSE FACTOR-BINDING PROTEIN 1"/>
    <property type="match status" value="1"/>
</dbReference>
<evidence type="ECO:0000313" key="8">
    <source>
        <dbReference type="RefSeq" id="XP_033784917.1"/>
    </source>
</evidence>
<dbReference type="GeneID" id="117352548"/>
<proteinExistence type="predicted"/>
<keyword evidence="7" id="KW-1185">Reference proteome</keyword>
<dbReference type="InterPro" id="IPR037393">
    <property type="entry name" value="Bud22/SRFB1"/>
</dbReference>
<name>A0A6P8P6P2_GEOSA</name>
<accession>A0A6P8P6P2</accession>
<dbReference type="AlphaFoldDB" id="A0A6P8P6P2"/>
<feature type="region of interest" description="Disordered" evidence="5">
    <location>
        <begin position="129"/>
        <end position="188"/>
    </location>
</feature>
<feature type="domain" description="Bud22" evidence="6">
    <location>
        <begin position="399"/>
        <end position="451"/>
    </location>
</feature>
<dbReference type="InParanoid" id="A0A6P8P6P2"/>